<feature type="transmembrane region" description="Helical" evidence="14">
    <location>
        <begin position="12"/>
        <end position="33"/>
    </location>
</feature>
<feature type="domain" description="Histidine kinase" evidence="15">
    <location>
        <begin position="242"/>
        <end position="454"/>
    </location>
</feature>
<reference evidence="17 18" key="1">
    <citation type="submission" date="2016-10" db="EMBL/GenBank/DDBJ databases">
        <authorList>
            <person name="de Groot N.N."/>
        </authorList>
    </citation>
    <scope>NUCLEOTIDE SEQUENCE [LARGE SCALE GENOMIC DNA]</scope>
    <source>
        <strain evidence="17 18">IBRC-M 10445</strain>
    </source>
</reference>
<keyword evidence="8 14" id="KW-0547">Nucleotide-binding</keyword>
<dbReference type="Gene3D" id="1.10.287.130">
    <property type="match status" value="1"/>
</dbReference>
<name>A0A1I3RBL4_9GAMM</name>
<dbReference type="Pfam" id="PF00512">
    <property type="entry name" value="HisKA"/>
    <property type="match status" value="1"/>
</dbReference>
<keyword evidence="4 14" id="KW-0997">Cell inner membrane</keyword>
<dbReference type="SMART" id="SM00387">
    <property type="entry name" value="HATPase_c"/>
    <property type="match status" value="1"/>
</dbReference>
<dbReference type="SMART" id="SM00388">
    <property type="entry name" value="HisKA"/>
    <property type="match status" value="1"/>
</dbReference>
<evidence type="ECO:0000256" key="14">
    <source>
        <dbReference type="RuleBase" id="RU364088"/>
    </source>
</evidence>
<dbReference type="OrthoDB" id="9809766at2"/>
<dbReference type="NCBIfam" id="TIGR01386">
    <property type="entry name" value="cztS_silS_copS"/>
    <property type="match status" value="1"/>
</dbReference>
<dbReference type="InterPro" id="IPR005467">
    <property type="entry name" value="His_kinase_dom"/>
</dbReference>
<dbReference type="CDD" id="cd00082">
    <property type="entry name" value="HisKA"/>
    <property type="match status" value="1"/>
</dbReference>
<dbReference type="SUPFAM" id="SSF47384">
    <property type="entry name" value="Homodimeric domain of signal transducing histidine kinase"/>
    <property type="match status" value="1"/>
</dbReference>
<keyword evidence="7 14" id="KW-0812">Transmembrane</keyword>
<dbReference type="PROSITE" id="PS50109">
    <property type="entry name" value="HIS_KIN"/>
    <property type="match status" value="1"/>
</dbReference>
<dbReference type="RefSeq" id="WP_091701729.1">
    <property type="nucleotide sequence ID" value="NZ_BMYN01000002.1"/>
</dbReference>
<comment type="function">
    <text evidence="14">Member of a two-component regulatory system.</text>
</comment>
<dbReference type="PANTHER" id="PTHR45436:SF3">
    <property type="entry name" value="SENSOR HISTIDINE KINASE HPRS"/>
    <property type="match status" value="1"/>
</dbReference>
<keyword evidence="6 14" id="KW-0808">Transferase</keyword>
<evidence type="ECO:0000256" key="1">
    <source>
        <dbReference type="ARBA" id="ARBA00000085"/>
    </source>
</evidence>
<dbReference type="PRINTS" id="PR00344">
    <property type="entry name" value="BCTRLSENSOR"/>
</dbReference>
<dbReference type="SUPFAM" id="SSF55874">
    <property type="entry name" value="ATPase domain of HSP90 chaperone/DNA topoisomerase II/histidine kinase"/>
    <property type="match status" value="1"/>
</dbReference>
<evidence type="ECO:0000256" key="13">
    <source>
        <dbReference type="ARBA" id="ARBA00023136"/>
    </source>
</evidence>
<organism evidence="17 18">
    <name type="scientific">Marinobacter persicus</name>
    <dbReference type="NCBI Taxonomy" id="930118"/>
    <lineage>
        <taxon>Bacteria</taxon>
        <taxon>Pseudomonadati</taxon>
        <taxon>Pseudomonadota</taxon>
        <taxon>Gammaproteobacteria</taxon>
        <taxon>Pseudomonadales</taxon>
        <taxon>Marinobacteraceae</taxon>
        <taxon>Marinobacter</taxon>
    </lineage>
</organism>
<dbReference type="PANTHER" id="PTHR45436">
    <property type="entry name" value="SENSOR HISTIDINE KINASE YKOH"/>
    <property type="match status" value="1"/>
</dbReference>
<dbReference type="PROSITE" id="PS50885">
    <property type="entry name" value="HAMP"/>
    <property type="match status" value="1"/>
</dbReference>
<keyword evidence="3 14" id="KW-1003">Cell membrane</keyword>
<dbReference type="AlphaFoldDB" id="A0A1I3RBL4"/>
<dbReference type="InterPro" id="IPR003661">
    <property type="entry name" value="HisK_dim/P_dom"/>
</dbReference>
<feature type="transmembrane region" description="Helical" evidence="14">
    <location>
        <begin position="159"/>
        <end position="179"/>
    </location>
</feature>
<evidence type="ECO:0000256" key="5">
    <source>
        <dbReference type="ARBA" id="ARBA00022553"/>
    </source>
</evidence>
<evidence type="ECO:0000313" key="18">
    <source>
        <dbReference type="Proteomes" id="UP000199445"/>
    </source>
</evidence>
<dbReference type="Pfam" id="PF02518">
    <property type="entry name" value="HATPase_c"/>
    <property type="match status" value="1"/>
</dbReference>
<keyword evidence="12 14" id="KW-0902">Two-component regulatory system</keyword>
<proteinExistence type="predicted"/>
<evidence type="ECO:0000256" key="10">
    <source>
        <dbReference type="ARBA" id="ARBA00022840"/>
    </source>
</evidence>
<dbReference type="InterPro" id="IPR050428">
    <property type="entry name" value="TCS_sensor_his_kinase"/>
</dbReference>
<feature type="domain" description="HAMP" evidence="16">
    <location>
        <begin position="181"/>
        <end position="234"/>
    </location>
</feature>
<dbReference type="InterPro" id="IPR003660">
    <property type="entry name" value="HAMP_dom"/>
</dbReference>
<keyword evidence="5" id="KW-0597">Phosphoprotein</keyword>
<protein>
    <recommendedName>
        <fullName evidence="14">Sensor protein</fullName>
        <ecNumber evidence="14">2.7.13.3</ecNumber>
    </recommendedName>
</protein>
<dbReference type="InterPro" id="IPR004358">
    <property type="entry name" value="Sig_transdc_His_kin-like_C"/>
</dbReference>
<dbReference type="GO" id="GO:0005886">
    <property type="term" value="C:plasma membrane"/>
    <property type="evidence" value="ECO:0007669"/>
    <property type="project" value="UniProtKB-SubCell"/>
</dbReference>
<evidence type="ECO:0000259" key="15">
    <source>
        <dbReference type="PROSITE" id="PS50109"/>
    </source>
</evidence>
<dbReference type="Gene3D" id="3.30.565.10">
    <property type="entry name" value="Histidine kinase-like ATPase, C-terminal domain"/>
    <property type="match status" value="1"/>
</dbReference>
<dbReference type="InterPro" id="IPR003594">
    <property type="entry name" value="HATPase_dom"/>
</dbReference>
<dbReference type="Pfam" id="PF00672">
    <property type="entry name" value="HAMP"/>
    <property type="match status" value="1"/>
</dbReference>
<evidence type="ECO:0000256" key="7">
    <source>
        <dbReference type="ARBA" id="ARBA00022692"/>
    </source>
</evidence>
<dbReference type="CDD" id="cd00075">
    <property type="entry name" value="HATPase"/>
    <property type="match status" value="1"/>
</dbReference>
<evidence type="ECO:0000256" key="3">
    <source>
        <dbReference type="ARBA" id="ARBA00022475"/>
    </source>
</evidence>
<keyword evidence="18" id="KW-1185">Reference proteome</keyword>
<evidence type="ECO:0000256" key="11">
    <source>
        <dbReference type="ARBA" id="ARBA00022989"/>
    </source>
</evidence>
<comment type="catalytic activity">
    <reaction evidence="1 14">
        <text>ATP + protein L-histidine = ADP + protein N-phospho-L-histidine.</text>
        <dbReference type="EC" id="2.7.13.3"/>
    </reaction>
</comment>
<keyword evidence="11 14" id="KW-1133">Transmembrane helix</keyword>
<gene>
    <name evidence="17" type="ORF">SAMN05216429_102312</name>
</gene>
<comment type="subcellular location">
    <subcellularLocation>
        <location evidence="2 14">Cell inner membrane</location>
    </subcellularLocation>
</comment>
<dbReference type="EMBL" id="FOSC01000002">
    <property type="protein sequence ID" value="SFJ43049.1"/>
    <property type="molecule type" value="Genomic_DNA"/>
</dbReference>
<dbReference type="EC" id="2.7.13.3" evidence="14"/>
<evidence type="ECO:0000313" key="17">
    <source>
        <dbReference type="EMBL" id="SFJ43049.1"/>
    </source>
</evidence>
<evidence type="ECO:0000256" key="9">
    <source>
        <dbReference type="ARBA" id="ARBA00022777"/>
    </source>
</evidence>
<dbReference type="GO" id="GO:0000155">
    <property type="term" value="F:phosphorelay sensor kinase activity"/>
    <property type="evidence" value="ECO:0007669"/>
    <property type="project" value="InterPro"/>
</dbReference>
<evidence type="ECO:0000256" key="2">
    <source>
        <dbReference type="ARBA" id="ARBA00004533"/>
    </source>
</evidence>
<keyword evidence="9 14" id="KW-0418">Kinase</keyword>
<evidence type="ECO:0000256" key="6">
    <source>
        <dbReference type="ARBA" id="ARBA00022679"/>
    </source>
</evidence>
<evidence type="ECO:0000256" key="8">
    <source>
        <dbReference type="ARBA" id="ARBA00022741"/>
    </source>
</evidence>
<accession>A0A1I3RBL4</accession>
<dbReference type="Proteomes" id="UP000199445">
    <property type="component" value="Unassembled WGS sequence"/>
</dbReference>
<evidence type="ECO:0000259" key="16">
    <source>
        <dbReference type="PROSITE" id="PS50885"/>
    </source>
</evidence>
<keyword evidence="13 14" id="KW-0472">Membrane</keyword>
<dbReference type="InterPro" id="IPR036097">
    <property type="entry name" value="HisK_dim/P_sf"/>
</dbReference>
<dbReference type="InterPro" id="IPR036890">
    <property type="entry name" value="HATPase_C_sf"/>
</dbReference>
<sequence length="454" mass="50436">MRCLSLSLSLRLALLFAAITLITLGSLGLFLYLSLEKELTWRDDQTLRGRLERMEALLSQTDSVTALQEQPRLYANMLGNTENVLWVLDANGNVLIDINPPGLPVPHASHNTHIRFSAGEQPEPYRLARVAVVIRGQTLTLVAGRTLTERNRMLADYRATLAGALLLGTLVSAFMGWLVSHLGLRPVRRITRTIADIHTDTLGTRLSLSDQPPELQQLSARLNAMMERLEAGFDRLARFSEDLAHEMRTPLHTLIGQTQQSLSRPRNTADYRQLLLSNLEEHERLSRMINSMLFLARTEQSERTLTKETVDLNALTDNLFDYFQDIAEEQQMTLENKATDTLCASRKLVQRALANLLDNALRYGTPGGTIRVSSTRDDQTFVLKVFNTGNSIAPQHLPKLFDRFYRCDPSRQDASETGGLGLAIVAAIMAQHGGKAIIANAPGGVEASLVFPSA</sequence>
<dbReference type="Gene3D" id="6.10.340.10">
    <property type="match status" value="1"/>
</dbReference>
<dbReference type="SMART" id="SM00304">
    <property type="entry name" value="HAMP"/>
    <property type="match status" value="1"/>
</dbReference>
<evidence type="ECO:0000256" key="12">
    <source>
        <dbReference type="ARBA" id="ARBA00023012"/>
    </source>
</evidence>
<dbReference type="InterPro" id="IPR006290">
    <property type="entry name" value="CztS_silS_copS"/>
</dbReference>
<keyword evidence="10 14" id="KW-0067">ATP-binding</keyword>
<evidence type="ECO:0000256" key="4">
    <source>
        <dbReference type="ARBA" id="ARBA00022519"/>
    </source>
</evidence>
<dbReference type="GO" id="GO:0005524">
    <property type="term" value="F:ATP binding"/>
    <property type="evidence" value="ECO:0007669"/>
    <property type="project" value="UniProtKB-KW"/>
</dbReference>